<gene>
    <name evidence="3" type="ORF">G3I58_27615</name>
</gene>
<feature type="region of interest" description="Disordered" evidence="1">
    <location>
        <begin position="141"/>
        <end position="197"/>
    </location>
</feature>
<protein>
    <submittedName>
        <fullName evidence="3">Peptidase</fullName>
    </submittedName>
</protein>
<keyword evidence="2" id="KW-0472">Membrane</keyword>
<evidence type="ECO:0000313" key="4">
    <source>
        <dbReference type="Proteomes" id="UP000470951"/>
    </source>
</evidence>
<dbReference type="Proteomes" id="UP000470951">
    <property type="component" value="Unassembled WGS sequence"/>
</dbReference>
<dbReference type="EMBL" id="JAAGMS010000301">
    <property type="protein sequence ID" value="NEC01710.1"/>
    <property type="molecule type" value="Genomic_DNA"/>
</dbReference>
<sequence>MPPTSRARRRDARALAALGLAAGITVPAALLGGPQAAALPVVSAPASLAADQQPVCGDPDAKDFPIETRIQEAPDRYASGGGYGTWFLDLTNTTDTTCRALHPVLVLADRDRRLTSDQIQLTFSEPGRPGVEHRVTWESTDHDEQIGVFGGDEGDRRDRREREEGGEGGEAGTSTGTGTDTGTGTGTGTDTGAGTGIDGSGDGFLGFTVPAGETVSVRVRMAFTSDTDPGPVTAHAAVVQRRHQDKAKGGGREDGEWVGESEDYAFVIVDGATGGIREPEQPRSEHPRSEQPRSESPQPERPQSERPHTESPRSERPRPERPDPERADPEYLDPEHIDPDDGTRTEPGTGREPSPDRDPAPRPPNRPGAGEEGTGDEEYPGLPPRDGAGRPLPELAHTGPVSLSWTGAAAGALLLGGAALVRYARRVRRTTD</sequence>
<feature type="compositionally biased region" description="Gly residues" evidence="1">
    <location>
        <begin position="179"/>
        <end position="197"/>
    </location>
</feature>
<keyword evidence="2" id="KW-0812">Transmembrane</keyword>
<comment type="caution">
    <text evidence="3">The sequence shown here is derived from an EMBL/GenBank/DDBJ whole genome shotgun (WGS) entry which is preliminary data.</text>
</comment>
<feature type="compositionally biased region" description="Basic and acidic residues" evidence="1">
    <location>
        <begin position="153"/>
        <end position="165"/>
    </location>
</feature>
<feature type="transmembrane region" description="Helical" evidence="2">
    <location>
        <begin position="403"/>
        <end position="424"/>
    </location>
</feature>
<feature type="region of interest" description="Disordered" evidence="1">
    <location>
        <begin position="238"/>
        <end position="261"/>
    </location>
</feature>
<evidence type="ECO:0000256" key="1">
    <source>
        <dbReference type="SAM" id="MobiDB-lite"/>
    </source>
</evidence>
<dbReference type="AlphaFoldDB" id="A0A7K3RHK6"/>
<proteinExistence type="predicted"/>
<feature type="compositionally biased region" description="Basic and acidic residues" evidence="1">
    <location>
        <begin position="277"/>
        <end position="293"/>
    </location>
</feature>
<feature type="region of interest" description="Disordered" evidence="1">
    <location>
        <begin position="273"/>
        <end position="400"/>
    </location>
</feature>
<feature type="compositionally biased region" description="Basic and acidic residues" evidence="1">
    <location>
        <begin position="246"/>
        <end position="255"/>
    </location>
</feature>
<organism evidence="3 4">
    <name type="scientific">Streptomyces anulatus</name>
    <name type="common">Streptomyces chrysomallus</name>
    <dbReference type="NCBI Taxonomy" id="1892"/>
    <lineage>
        <taxon>Bacteria</taxon>
        <taxon>Bacillati</taxon>
        <taxon>Actinomycetota</taxon>
        <taxon>Actinomycetes</taxon>
        <taxon>Kitasatosporales</taxon>
        <taxon>Streptomycetaceae</taxon>
        <taxon>Streptomyces</taxon>
    </lineage>
</organism>
<name>A0A7K3RHK6_STRAQ</name>
<evidence type="ECO:0000256" key="2">
    <source>
        <dbReference type="SAM" id="Phobius"/>
    </source>
</evidence>
<keyword evidence="2" id="KW-1133">Transmembrane helix</keyword>
<evidence type="ECO:0000313" key="3">
    <source>
        <dbReference type="EMBL" id="NEC01710.1"/>
    </source>
</evidence>
<feature type="compositionally biased region" description="Basic and acidic residues" evidence="1">
    <location>
        <begin position="302"/>
        <end position="344"/>
    </location>
</feature>
<reference evidence="3 4" key="1">
    <citation type="submission" date="2020-01" db="EMBL/GenBank/DDBJ databases">
        <title>Insect and environment-associated Actinomycetes.</title>
        <authorList>
            <person name="Currrie C."/>
            <person name="Chevrette M."/>
            <person name="Carlson C."/>
            <person name="Stubbendieck R."/>
            <person name="Wendt-Pienkowski E."/>
        </authorList>
    </citation>
    <scope>NUCLEOTIDE SEQUENCE [LARGE SCALE GENOMIC DNA]</scope>
    <source>
        <strain evidence="3 4">SID7903</strain>
    </source>
</reference>
<dbReference type="RefSeq" id="WP_164221168.1">
    <property type="nucleotide sequence ID" value="NZ_JAAGMS010000301.1"/>
</dbReference>
<accession>A0A7K3RHK6</accession>